<keyword evidence="1" id="KW-0812">Transmembrane</keyword>
<dbReference type="EMBL" id="MU001808">
    <property type="protein sequence ID" value="KAF2797344.1"/>
    <property type="molecule type" value="Genomic_DNA"/>
</dbReference>
<protein>
    <submittedName>
        <fullName evidence="2">Uncharacterized protein</fullName>
    </submittedName>
</protein>
<evidence type="ECO:0000313" key="2">
    <source>
        <dbReference type="EMBL" id="KAF2797344.1"/>
    </source>
</evidence>
<organism evidence="2 3">
    <name type="scientific">Melanomma pulvis-pyrius CBS 109.77</name>
    <dbReference type="NCBI Taxonomy" id="1314802"/>
    <lineage>
        <taxon>Eukaryota</taxon>
        <taxon>Fungi</taxon>
        <taxon>Dikarya</taxon>
        <taxon>Ascomycota</taxon>
        <taxon>Pezizomycotina</taxon>
        <taxon>Dothideomycetes</taxon>
        <taxon>Pleosporomycetidae</taxon>
        <taxon>Pleosporales</taxon>
        <taxon>Melanommataceae</taxon>
        <taxon>Melanomma</taxon>
    </lineage>
</organism>
<accession>A0A6A6XM82</accession>
<dbReference type="AlphaFoldDB" id="A0A6A6XM82"/>
<keyword evidence="1" id="KW-0472">Membrane</keyword>
<keyword evidence="1" id="KW-1133">Transmembrane helix</keyword>
<proteinExistence type="predicted"/>
<feature type="transmembrane region" description="Helical" evidence="1">
    <location>
        <begin position="12"/>
        <end position="30"/>
    </location>
</feature>
<reference evidence="2" key="1">
    <citation type="journal article" date="2020" name="Stud. Mycol.">
        <title>101 Dothideomycetes genomes: a test case for predicting lifestyles and emergence of pathogens.</title>
        <authorList>
            <person name="Haridas S."/>
            <person name="Albert R."/>
            <person name="Binder M."/>
            <person name="Bloem J."/>
            <person name="Labutti K."/>
            <person name="Salamov A."/>
            <person name="Andreopoulos B."/>
            <person name="Baker S."/>
            <person name="Barry K."/>
            <person name="Bills G."/>
            <person name="Bluhm B."/>
            <person name="Cannon C."/>
            <person name="Castanera R."/>
            <person name="Culley D."/>
            <person name="Daum C."/>
            <person name="Ezra D."/>
            <person name="Gonzalez J."/>
            <person name="Henrissat B."/>
            <person name="Kuo A."/>
            <person name="Liang C."/>
            <person name="Lipzen A."/>
            <person name="Lutzoni F."/>
            <person name="Magnuson J."/>
            <person name="Mondo S."/>
            <person name="Nolan M."/>
            <person name="Ohm R."/>
            <person name="Pangilinan J."/>
            <person name="Park H.-J."/>
            <person name="Ramirez L."/>
            <person name="Alfaro M."/>
            <person name="Sun H."/>
            <person name="Tritt A."/>
            <person name="Yoshinaga Y."/>
            <person name="Zwiers L.-H."/>
            <person name="Turgeon B."/>
            <person name="Goodwin S."/>
            <person name="Spatafora J."/>
            <person name="Crous P."/>
            <person name="Grigoriev I."/>
        </authorList>
    </citation>
    <scope>NUCLEOTIDE SEQUENCE</scope>
    <source>
        <strain evidence="2">CBS 109.77</strain>
    </source>
</reference>
<gene>
    <name evidence="2" type="ORF">K505DRAFT_143663</name>
</gene>
<dbReference type="Proteomes" id="UP000799757">
    <property type="component" value="Unassembled WGS sequence"/>
</dbReference>
<name>A0A6A6XM82_9PLEO</name>
<keyword evidence="3" id="KW-1185">Reference proteome</keyword>
<evidence type="ECO:0000256" key="1">
    <source>
        <dbReference type="SAM" id="Phobius"/>
    </source>
</evidence>
<evidence type="ECO:0000313" key="3">
    <source>
        <dbReference type="Proteomes" id="UP000799757"/>
    </source>
</evidence>
<sequence length="204" mass="23458">MRWTRRRLDSFCCDFLFLTIPPLLLLYFAFDTTKPIRLSRRLLFWAGCFCVYELCVPACLPALCPALLCYSPHYPTSFFPIRVYSPPPPLLCSLPNMFCPSGYLKASTHPSRPSTEEKRKWAWVGRGGRWFLLYVIEFAVGWFGAQELRSTDAGEREVVKRLDADFLCTDERLGGVRGPFLYHLGTRGRAYVCVCERESSDTDI</sequence>